<keyword evidence="2" id="KW-0238">DNA-binding</keyword>
<dbReference type="InterPro" id="IPR050109">
    <property type="entry name" value="HTH-type_TetR-like_transc_reg"/>
</dbReference>
<evidence type="ECO:0000256" key="3">
    <source>
        <dbReference type="ARBA" id="ARBA00023163"/>
    </source>
</evidence>
<sequence>MPKRTFNRLDDDKKERIMRAAIEEFQARGFEKAKVEVIAQNAEVAKGSIYLYFDDKKELFLYSVTWAMEHFMTMIDRQTPLKDMDVYEYFLSGGRERFDIVRKEPLLVSFAMDFTQGKYGSLAEEINRELRRVGDEYELRLIANGKKRGTIRDDLDDKLLLLFFQGVTEKFTMRVMEMAKNFKYEPTEDQLLEMNSLMESMVQLLKQGIGRN</sequence>
<dbReference type="PANTHER" id="PTHR30055">
    <property type="entry name" value="HTH-TYPE TRANSCRIPTIONAL REGULATOR RUTR"/>
    <property type="match status" value="1"/>
</dbReference>
<feature type="domain" description="HTH tetR-type" evidence="4">
    <location>
        <begin position="11"/>
        <end position="71"/>
    </location>
</feature>
<dbReference type="Pfam" id="PF00440">
    <property type="entry name" value="TetR_N"/>
    <property type="match status" value="1"/>
</dbReference>
<dbReference type="InterPro" id="IPR001647">
    <property type="entry name" value="HTH_TetR"/>
</dbReference>
<dbReference type="GO" id="GO:0000976">
    <property type="term" value="F:transcription cis-regulatory region binding"/>
    <property type="evidence" value="ECO:0007669"/>
    <property type="project" value="TreeGrafter"/>
</dbReference>
<organism evidence="5">
    <name type="scientific">bioreactor metagenome</name>
    <dbReference type="NCBI Taxonomy" id="1076179"/>
    <lineage>
        <taxon>unclassified sequences</taxon>
        <taxon>metagenomes</taxon>
        <taxon>ecological metagenomes</taxon>
    </lineage>
</organism>
<evidence type="ECO:0000256" key="1">
    <source>
        <dbReference type="ARBA" id="ARBA00023015"/>
    </source>
</evidence>
<gene>
    <name evidence="5" type="ORF">SDC9_61857</name>
</gene>
<dbReference type="InterPro" id="IPR009057">
    <property type="entry name" value="Homeodomain-like_sf"/>
</dbReference>
<dbReference type="AlphaFoldDB" id="A0A644XGY9"/>
<dbReference type="EMBL" id="VSSQ01002450">
    <property type="protein sequence ID" value="MPM15486.1"/>
    <property type="molecule type" value="Genomic_DNA"/>
</dbReference>
<dbReference type="Gene3D" id="1.10.357.10">
    <property type="entry name" value="Tetracycline Repressor, domain 2"/>
    <property type="match status" value="1"/>
</dbReference>
<dbReference type="SUPFAM" id="SSF48498">
    <property type="entry name" value="Tetracyclin repressor-like, C-terminal domain"/>
    <property type="match status" value="1"/>
</dbReference>
<evidence type="ECO:0000313" key="5">
    <source>
        <dbReference type="EMBL" id="MPM15486.1"/>
    </source>
</evidence>
<dbReference type="SUPFAM" id="SSF46689">
    <property type="entry name" value="Homeodomain-like"/>
    <property type="match status" value="1"/>
</dbReference>
<reference evidence="5" key="1">
    <citation type="submission" date="2019-08" db="EMBL/GenBank/DDBJ databases">
        <authorList>
            <person name="Kucharzyk K."/>
            <person name="Murdoch R.W."/>
            <person name="Higgins S."/>
            <person name="Loffler F."/>
        </authorList>
    </citation>
    <scope>NUCLEOTIDE SEQUENCE</scope>
</reference>
<dbReference type="GO" id="GO:0003700">
    <property type="term" value="F:DNA-binding transcription factor activity"/>
    <property type="evidence" value="ECO:0007669"/>
    <property type="project" value="TreeGrafter"/>
</dbReference>
<keyword evidence="3" id="KW-0804">Transcription</keyword>
<accession>A0A644XGY9</accession>
<proteinExistence type="predicted"/>
<comment type="caution">
    <text evidence="5">The sequence shown here is derived from an EMBL/GenBank/DDBJ whole genome shotgun (WGS) entry which is preliminary data.</text>
</comment>
<dbReference type="PRINTS" id="PR00455">
    <property type="entry name" value="HTHTETR"/>
</dbReference>
<keyword evidence="1" id="KW-0805">Transcription regulation</keyword>
<dbReference type="PROSITE" id="PS50977">
    <property type="entry name" value="HTH_TETR_2"/>
    <property type="match status" value="1"/>
</dbReference>
<protein>
    <recommendedName>
        <fullName evidence="4">HTH tetR-type domain-containing protein</fullName>
    </recommendedName>
</protein>
<dbReference type="InterPro" id="IPR036271">
    <property type="entry name" value="Tet_transcr_reg_TetR-rel_C_sf"/>
</dbReference>
<dbReference type="PANTHER" id="PTHR30055:SF234">
    <property type="entry name" value="HTH-TYPE TRANSCRIPTIONAL REGULATOR BETI"/>
    <property type="match status" value="1"/>
</dbReference>
<evidence type="ECO:0000259" key="4">
    <source>
        <dbReference type="PROSITE" id="PS50977"/>
    </source>
</evidence>
<name>A0A644XGY9_9ZZZZ</name>
<evidence type="ECO:0000256" key="2">
    <source>
        <dbReference type="ARBA" id="ARBA00023125"/>
    </source>
</evidence>